<dbReference type="InterPro" id="IPR049539">
    <property type="entry name" value="SPL"/>
</dbReference>
<dbReference type="AlphaFoldDB" id="A0A096BHH3"/>
<dbReference type="GO" id="GO:1904047">
    <property type="term" value="F:S-adenosyl-L-methionine binding"/>
    <property type="evidence" value="ECO:0007669"/>
    <property type="project" value="TreeGrafter"/>
</dbReference>
<name>A0A096BHH3_9FIRM</name>
<organism evidence="1 2">
    <name type="scientific">Caloranaerobacter azorensis H53214</name>
    <dbReference type="NCBI Taxonomy" id="1156417"/>
    <lineage>
        <taxon>Bacteria</taxon>
        <taxon>Bacillati</taxon>
        <taxon>Bacillota</taxon>
        <taxon>Tissierellia</taxon>
        <taxon>Tissierellales</taxon>
        <taxon>Thermohalobacteraceae</taxon>
        <taxon>Caloranaerobacter</taxon>
    </lineage>
</organism>
<sequence>MNSFSHIYVEKEVLNHRITLEILSKFPNSKIIEIKNYKDVFNRPRQNFIIQKKSPKLILAKKIDNYLYEGSPICEDFGETSFYYSSNIFNCIYDCEYCYLRGLYSSSNIVIFVNIEDFFEEIIKTTKDRRSYICISYDSDILAFENITGFVRKWIEFANRNKNLLIEIRTKSSNFRSIKNLEIPSNIIFAWTLSPQKIIDDFEHKTPSLTARLNDIKVAISKGLKVRISLEPIIKVKGFESIYGEFIDEVFTEIPSDAVRDVNIGVFRVSEEHIKRMRRLDKYSKVFGYDFKKENGVVSYFDEEYLKSFVKERLINYIDEKKIY</sequence>
<evidence type="ECO:0000313" key="1">
    <source>
        <dbReference type="EMBL" id="KGG80327.1"/>
    </source>
</evidence>
<dbReference type="Gene3D" id="3.80.30.30">
    <property type="match status" value="1"/>
</dbReference>
<dbReference type="Gene3D" id="3.40.50.12110">
    <property type="match status" value="1"/>
</dbReference>
<dbReference type="Pfam" id="PF20903">
    <property type="entry name" value="SPL"/>
    <property type="match status" value="1"/>
</dbReference>
<dbReference type="GO" id="GO:0051539">
    <property type="term" value="F:4 iron, 4 sulfur cluster binding"/>
    <property type="evidence" value="ECO:0007669"/>
    <property type="project" value="TreeGrafter"/>
</dbReference>
<keyword evidence="1" id="KW-0456">Lyase</keyword>
<dbReference type="STRING" id="1156417.Y919_06875"/>
<evidence type="ECO:0000313" key="2">
    <source>
        <dbReference type="Proteomes" id="UP000029622"/>
    </source>
</evidence>
<dbReference type="EMBL" id="AZTB01000030">
    <property type="protein sequence ID" value="KGG80327.1"/>
    <property type="molecule type" value="Genomic_DNA"/>
</dbReference>
<comment type="caution">
    <text evidence="1">The sequence shown here is derived from an EMBL/GenBank/DDBJ whole genome shotgun (WGS) entry which is preliminary data.</text>
</comment>
<dbReference type="GO" id="GO:0003913">
    <property type="term" value="F:DNA photolyase activity"/>
    <property type="evidence" value="ECO:0007669"/>
    <property type="project" value="TreeGrafter"/>
</dbReference>
<reference evidence="1 2" key="1">
    <citation type="submission" date="2013-12" db="EMBL/GenBank/DDBJ databases">
        <title>Draft genome sequence of Caloranaerobacter sp. H53214.</title>
        <authorList>
            <person name="Jiang L.J."/>
            <person name="Shao Z.Z."/>
            <person name="Long M.N."/>
        </authorList>
    </citation>
    <scope>NUCLEOTIDE SEQUENCE [LARGE SCALE GENOMIC DNA]</scope>
    <source>
        <strain evidence="1 2">H53214</strain>
    </source>
</reference>
<gene>
    <name evidence="1" type="ORF">Y919_06875</name>
</gene>
<protein>
    <submittedName>
        <fullName evidence="1">DNA repair photolyase</fullName>
    </submittedName>
</protein>
<dbReference type="Proteomes" id="UP000029622">
    <property type="component" value="Unassembled WGS sequence"/>
</dbReference>
<dbReference type="PANTHER" id="PTHR37822:SF2">
    <property type="entry name" value="SPORE PHOTOPRODUCT LYASE"/>
    <property type="match status" value="1"/>
</dbReference>
<dbReference type="PANTHER" id="PTHR37822">
    <property type="entry name" value="SPORE PHOTOPRODUCT LYASE-RELATED"/>
    <property type="match status" value="1"/>
</dbReference>
<proteinExistence type="predicted"/>
<dbReference type="GO" id="GO:0042601">
    <property type="term" value="C:endospore-forming forespore"/>
    <property type="evidence" value="ECO:0007669"/>
    <property type="project" value="TreeGrafter"/>
</dbReference>
<accession>A0A096BHH3</accession>